<dbReference type="OMA" id="IRIFWIV"/>
<dbReference type="InterPro" id="IPR013766">
    <property type="entry name" value="Thioredoxin_domain"/>
</dbReference>
<reference evidence="8 9" key="1">
    <citation type="submission" date="2012-10" db="EMBL/GenBank/DDBJ databases">
        <authorList>
            <person name="Zafar N."/>
            <person name="Inman J."/>
            <person name="Hall N."/>
            <person name="Lorenzi H."/>
            <person name="Caler E."/>
        </authorList>
    </citation>
    <scope>NUCLEOTIDE SEQUENCE [LARGE SCALE GENOMIC DNA]</scope>
    <source>
        <strain evidence="8 9">IP1</strain>
    </source>
</reference>
<dbReference type="Pfam" id="PF07749">
    <property type="entry name" value="ERp29"/>
    <property type="match status" value="1"/>
</dbReference>
<dbReference type="OrthoDB" id="427280at2759"/>
<dbReference type="Proteomes" id="UP000014680">
    <property type="component" value="Unassembled WGS sequence"/>
</dbReference>
<protein>
    <recommendedName>
        <fullName evidence="2">protein disulfide-isomerase</fullName>
        <ecNumber evidence="2">5.3.4.1</ecNumber>
    </recommendedName>
</protein>
<dbReference type="Pfam" id="PF00085">
    <property type="entry name" value="Thioredoxin"/>
    <property type="match status" value="2"/>
</dbReference>
<dbReference type="GO" id="GO:0005783">
    <property type="term" value="C:endoplasmic reticulum"/>
    <property type="evidence" value="ECO:0007669"/>
    <property type="project" value="InterPro"/>
</dbReference>
<proteinExistence type="predicted"/>
<dbReference type="PANTHER" id="PTHR45672:SF11">
    <property type="entry name" value="PROTEIN DISULFIDE-ISOMERASE C17H9.14C"/>
    <property type="match status" value="1"/>
</dbReference>
<keyword evidence="9" id="KW-1185">Reference proteome</keyword>
<dbReference type="EMBL" id="KB206684">
    <property type="protein sequence ID" value="ELP88979.1"/>
    <property type="molecule type" value="Genomic_DNA"/>
</dbReference>
<dbReference type="EC" id="5.3.4.1" evidence="2"/>
<dbReference type="VEuPathDB" id="AmoebaDB:EIN_491980"/>
<comment type="catalytic activity">
    <reaction evidence="1">
        <text>Catalyzes the rearrangement of -S-S- bonds in proteins.</text>
        <dbReference type="EC" id="5.3.4.1"/>
    </reaction>
</comment>
<dbReference type="CDD" id="cd02961">
    <property type="entry name" value="PDI_a_family"/>
    <property type="match status" value="1"/>
</dbReference>
<dbReference type="GeneID" id="14887930"/>
<evidence type="ECO:0000256" key="4">
    <source>
        <dbReference type="ARBA" id="ARBA00023235"/>
    </source>
</evidence>
<gene>
    <name evidence="8" type="ORF">EIN_491980</name>
</gene>
<dbReference type="InterPro" id="IPR036249">
    <property type="entry name" value="Thioredoxin-like_sf"/>
</dbReference>
<accession>A0A0A1UA12</accession>
<feature type="signal peptide" evidence="6">
    <location>
        <begin position="1"/>
        <end position="16"/>
    </location>
</feature>
<sequence>MVFLWFTLLIISHAEVEELSVDDLERYMDHSQITIVKYYLPTCPACKMFGPKYSEASEFFKHNEIKFGQFNCAPQERTAICRKEIYQTFPTVKIYLERVNKSVLFEKDSPKEIVDFVLDNLVAPKTPKVVNLTSSNFDKIVFDKTQTVFVLFYMNWCSHCQAFQPKFEELSGVFSNVKDLVFGQVDCEEQIDICKKFLVLDFPNLVFFDKKNKETTYSPSKSKEVVALTQFINKKFNYTVNYISAKYNVTRGRSKELDVFAKDFLSKDNQNEIIEKVEKLEGGEIYVNIMKRLQKEGNGYIEKENERIIKLINDNQIQLKQLEKLQIKFAVLQAF</sequence>
<evidence type="ECO:0000256" key="2">
    <source>
        <dbReference type="ARBA" id="ARBA00012723"/>
    </source>
</evidence>
<evidence type="ECO:0000313" key="9">
    <source>
        <dbReference type="Proteomes" id="UP000014680"/>
    </source>
</evidence>
<dbReference type="SUPFAM" id="SSF52833">
    <property type="entry name" value="Thioredoxin-like"/>
    <property type="match status" value="2"/>
</dbReference>
<evidence type="ECO:0000256" key="6">
    <source>
        <dbReference type="SAM" id="SignalP"/>
    </source>
</evidence>
<evidence type="ECO:0000256" key="1">
    <source>
        <dbReference type="ARBA" id="ARBA00001182"/>
    </source>
</evidence>
<evidence type="ECO:0000256" key="3">
    <source>
        <dbReference type="ARBA" id="ARBA00023157"/>
    </source>
</evidence>
<dbReference type="PROSITE" id="PS51352">
    <property type="entry name" value="THIOREDOXIN_2"/>
    <property type="match status" value="1"/>
</dbReference>
<evidence type="ECO:0000259" key="7">
    <source>
        <dbReference type="PROSITE" id="PS51352"/>
    </source>
</evidence>
<name>A0A0A1UA12_ENTIV</name>
<dbReference type="PANTHER" id="PTHR45672">
    <property type="entry name" value="PROTEIN DISULFIDE-ISOMERASE C17H9.14C-RELATED"/>
    <property type="match status" value="1"/>
</dbReference>
<dbReference type="GO" id="GO:0003756">
    <property type="term" value="F:protein disulfide isomerase activity"/>
    <property type="evidence" value="ECO:0007669"/>
    <property type="project" value="UniProtKB-EC"/>
</dbReference>
<dbReference type="Gene3D" id="3.40.30.10">
    <property type="entry name" value="Glutaredoxin"/>
    <property type="match status" value="2"/>
</dbReference>
<keyword evidence="6" id="KW-0732">Signal</keyword>
<keyword evidence="3" id="KW-1015">Disulfide bond</keyword>
<evidence type="ECO:0000256" key="5">
    <source>
        <dbReference type="ARBA" id="ARBA00023284"/>
    </source>
</evidence>
<dbReference type="SUPFAM" id="SSF47933">
    <property type="entry name" value="ERP29 C domain-like"/>
    <property type="match status" value="1"/>
</dbReference>
<dbReference type="InterPro" id="IPR051063">
    <property type="entry name" value="PDI"/>
</dbReference>
<dbReference type="GO" id="GO:0006457">
    <property type="term" value="P:protein folding"/>
    <property type="evidence" value="ECO:0007669"/>
    <property type="project" value="TreeGrafter"/>
</dbReference>
<feature type="domain" description="Thioredoxin" evidence="7">
    <location>
        <begin position="107"/>
        <end position="237"/>
    </location>
</feature>
<organism evidence="8 9">
    <name type="scientific">Entamoeba invadens IP1</name>
    <dbReference type="NCBI Taxonomy" id="370355"/>
    <lineage>
        <taxon>Eukaryota</taxon>
        <taxon>Amoebozoa</taxon>
        <taxon>Evosea</taxon>
        <taxon>Archamoebae</taxon>
        <taxon>Mastigamoebida</taxon>
        <taxon>Entamoebidae</taxon>
        <taxon>Entamoeba</taxon>
    </lineage>
</organism>
<dbReference type="RefSeq" id="XP_004255750.1">
    <property type="nucleotide sequence ID" value="XM_004255702.1"/>
</dbReference>
<dbReference type="Gene3D" id="1.20.1150.12">
    <property type="entry name" value="Endoplasmic reticulum resident protein 29, C-terminal domain"/>
    <property type="match status" value="1"/>
</dbReference>
<keyword evidence="4 8" id="KW-0413">Isomerase</keyword>
<keyword evidence="5" id="KW-0676">Redox-active center</keyword>
<dbReference type="InterPro" id="IPR011679">
    <property type="entry name" value="ERp29_C"/>
</dbReference>
<evidence type="ECO:0000313" key="8">
    <source>
        <dbReference type="EMBL" id="ELP88979.1"/>
    </source>
</evidence>
<dbReference type="AlphaFoldDB" id="A0A0A1UA12"/>
<dbReference type="KEGG" id="eiv:EIN_491980"/>
<feature type="chain" id="PRO_5001991151" description="protein disulfide-isomerase" evidence="6">
    <location>
        <begin position="17"/>
        <end position="335"/>
    </location>
</feature>
<dbReference type="InterPro" id="IPR036356">
    <property type="entry name" value="ERp29_C_sf"/>
</dbReference>